<accession>A0ACB9LJ29</accession>
<proteinExistence type="predicted"/>
<protein>
    <submittedName>
        <fullName evidence="1">Uncharacterized protein</fullName>
    </submittedName>
</protein>
<sequence length="105" mass="11806">MGYKCAVSMAVALPLVNVIEGVSSSYFFFTVLVQLKGHGYNLITLSRSEEASMAFREARVEDSGKLGEELRRADAVVLTYACEQPETLDRLSTFWLPELRRLEIN</sequence>
<gene>
    <name evidence="1" type="ORF">MLD38_036049</name>
</gene>
<organism evidence="1 2">
    <name type="scientific">Melastoma candidum</name>
    <dbReference type="NCBI Taxonomy" id="119954"/>
    <lineage>
        <taxon>Eukaryota</taxon>
        <taxon>Viridiplantae</taxon>
        <taxon>Streptophyta</taxon>
        <taxon>Embryophyta</taxon>
        <taxon>Tracheophyta</taxon>
        <taxon>Spermatophyta</taxon>
        <taxon>Magnoliopsida</taxon>
        <taxon>eudicotyledons</taxon>
        <taxon>Gunneridae</taxon>
        <taxon>Pentapetalae</taxon>
        <taxon>rosids</taxon>
        <taxon>malvids</taxon>
        <taxon>Myrtales</taxon>
        <taxon>Melastomataceae</taxon>
        <taxon>Melastomatoideae</taxon>
        <taxon>Melastomateae</taxon>
        <taxon>Melastoma</taxon>
    </lineage>
</organism>
<evidence type="ECO:0000313" key="1">
    <source>
        <dbReference type="EMBL" id="KAI4311129.1"/>
    </source>
</evidence>
<evidence type="ECO:0000313" key="2">
    <source>
        <dbReference type="Proteomes" id="UP001057402"/>
    </source>
</evidence>
<dbReference type="EMBL" id="CM042890">
    <property type="protein sequence ID" value="KAI4311129.1"/>
    <property type="molecule type" value="Genomic_DNA"/>
</dbReference>
<keyword evidence="2" id="KW-1185">Reference proteome</keyword>
<dbReference type="Proteomes" id="UP001057402">
    <property type="component" value="Chromosome 11"/>
</dbReference>
<reference evidence="2" key="1">
    <citation type="journal article" date="2023" name="Front. Plant Sci.">
        <title>Chromosomal-level genome assembly of Melastoma candidum provides insights into trichome evolution.</title>
        <authorList>
            <person name="Zhong Y."/>
            <person name="Wu W."/>
            <person name="Sun C."/>
            <person name="Zou P."/>
            <person name="Liu Y."/>
            <person name="Dai S."/>
            <person name="Zhou R."/>
        </authorList>
    </citation>
    <scope>NUCLEOTIDE SEQUENCE [LARGE SCALE GENOMIC DNA]</scope>
</reference>
<name>A0ACB9LJ29_9MYRT</name>
<comment type="caution">
    <text evidence="1">The sequence shown here is derived from an EMBL/GenBank/DDBJ whole genome shotgun (WGS) entry which is preliminary data.</text>
</comment>